<keyword evidence="2 4" id="KW-0169">Cobalamin biosynthesis</keyword>
<dbReference type="RefSeq" id="WP_086951862.1">
    <property type="nucleotide sequence ID" value="NZ_FWFD01000013.1"/>
</dbReference>
<feature type="domain" description="CobQ/CobB/MinD/ParA nucleotide binding" evidence="5">
    <location>
        <begin position="5"/>
        <end position="227"/>
    </location>
</feature>
<dbReference type="HAMAP" id="MF_00028">
    <property type="entry name" value="CobQ"/>
    <property type="match status" value="1"/>
</dbReference>
<evidence type="ECO:0000259" key="6">
    <source>
        <dbReference type="Pfam" id="PF07685"/>
    </source>
</evidence>
<dbReference type="GO" id="GO:0015420">
    <property type="term" value="F:ABC-type vitamin B12 transporter activity"/>
    <property type="evidence" value="ECO:0007669"/>
    <property type="project" value="UniProtKB-UniRule"/>
</dbReference>
<organism evidence="7 8">
    <name type="scientific">Vagococcus fluvialis bH819</name>
    <dbReference type="NCBI Taxonomy" id="1255619"/>
    <lineage>
        <taxon>Bacteria</taxon>
        <taxon>Bacillati</taxon>
        <taxon>Bacillota</taxon>
        <taxon>Bacilli</taxon>
        <taxon>Lactobacillales</taxon>
        <taxon>Enterococcaceae</taxon>
        <taxon>Vagococcus</taxon>
    </lineage>
</organism>
<dbReference type="InterPro" id="IPR033949">
    <property type="entry name" value="CobQ_GATase1"/>
</dbReference>
<dbReference type="OrthoDB" id="9808302at2"/>
<dbReference type="EMBL" id="FWFD01000013">
    <property type="protein sequence ID" value="SLM86240.1"/>
    <property type="molecule type" value="Genomic_DNA"/>
</dbReference>
<dbReference type="PANTHER" id="PTHR21343:SF1">
    <property type="entry name" value="COBYRIC ACID SYNTHASE"/>
    <property type="match status" value="1"/>
</dbReference>
<dbReference type="PROSITE" id="PS51273">
    <property type="entry name" value="GATASE_TYPE_1"/>
    <property type="match status" value="1"/>
</dbReference>
<dbReference type="SUPFAM" id="SSF52317">
    <property type="entry name" value="Class I glutamine amidotransferase-like"/>
    <property type="match status" value="1"/>
</dbReference>
<dbReference type="GO" id="GO:0016874">
    <property type="term" value="F:ligase activity"/>
    <property type="evidence" value="ECO:0007669"/>
    <property type="project" value="UniProtKB-KW"/>
</dbReference>
<dbReference type="Gene3D" id="3.40.50.300">
    <property type="entry name" value="P-loop containing nucleotide triphosphate hydrolases"/>
    <property type="match status" value="1"/>
</dbReference>
<dbReference type="NCBIfam" id="NF001989">
    <property type="entry name" value="PRK00784.1"/>
    <property type="match status" value="1"/>
</dbReference>
<dbReference type="Pfam" id="PF01656">
    <property type="entry name" value="CbiA"/>
    <property type="match status" value="1"/>
</dbReference>
<evidence type="ECO:0000256" key="1">
    <source>
        <dbReference type="ARBA" id="ARBA00004953"/>
    </source>
</evidence>
<reference evidence="8" key="1">
    <citation type="submission" date="2017-02" db="EMBL/GenBank/DDBJ databases">
        <authorList>
            <person name="Dridi B."/>
        </authorList>
    </citation>
    <scope>NUCLEOTIDE SEQUENCE [LARGE SCALE GENOMIC DNA]</scope>
    <source>
        <strain evidence="8">bH819</strain>
    </source>
</reference>
<keyword evidence="3 4" id="KW-0315">Glutamine amidotransferase</keyword>
<dbReference type="InterPro" id="IPR002586">
    <property type="entry name" value="CobQ/CobB/MinD/ParA_Nub-bd_dom"/>
</dbReference>
<dbReference type="InterPro" id="IPR047045">
    <property type="entry name" value="CobQ_N"/>
</dbReference>
<feature type="active site" description="Nucleophile" evidence="4">
    <location>
        <position position="332"/>
    </location>
</feature>
<dbReference type="NCBIfam" id="TIGR00313">
    <property type="entry name" value="cobQ"/>
    <property type="match status" value="1"/>
</dbReference>
<keyword evidence="7" id="KW-0436">Ligase</keyword>
<dbReference type="InterPro" id="IPR029062">
    <property type="entry name" value="Class_I_gatase-like"/>
</dbReference>
<sequence length="501" mass="55464">MVKSIMVQGTASDVGKSILVAGLCRILAQDGYACVPFKSQNMALNSYITLTGHEMGRAQVFQSEAAGKEPDVRMNPVLLKPTSDRKSQVIFNGKVLSNMDAVEYHEFKPTLSQKISEIYEELGAKNDVVVIEGAGSPAEINLNSRDIANMGMAKIADAPVILVADIDRGGVFASIYGTVELLEKEERARVKGVIINKFRGDKALLDPGLEMIENLTNIPVLGVVPYEHFKIEDEDSVALKNVNRFFDSNKKIDVAVISLSKMSNFTDFNSLELEPDVSVRYVFSGDKIGQPDVLIIPGSKNTLEDSVFLQESGLAKQIQALRKSETYIFGICGGYQLLGETLHDPKQMESTTGTVNGLGLLPVETTIQDIKVTAQVEGKRNQLNVSGYEIHMGETILKKGQPFARILKENNQEVDRLDGAVSEDGKVYGTYLHGIFDGSDFRHDFFNQVRQTKGIAPLKEKTQEYKVFKEEQYDKLADCLRQNLDMKKIYEIINQSDKGSD</sequence>
<dbReference type="CDD" id="cd01750">
    <property type="entry name" value="GATase1_CobQ"/>
    <property type="match status" value="1"/>
</dbReference>
<dbReference type="Gene3D" id="3.40.50.880">
    <property type="match status" value="1"/>
</dbReference>
<dbReference type="SUPFAM" id="SSF52540">
    <property type="entry name" value="P-loop containing nucleoside triphosphate hydrolases"/>
    <property type="match status" value="1"/>
</dbReference>
<evidence type="ECO:0000313" key="7">
    <source>
        <dbReference type="EMBL" id="SLM86240.1"/>
    </source>
</evidence>
<dbReference type="InterPro" id="IPR011698">
    <property type="entry name" value="GATase_3"/>
</dbReference>
<evidence type="ECO:0000313" key="8">
    <source>
        <dbReference type="Proteomes" id="UP000195918"/>
    </source>
</evidence>
<dbReference type="AlphaFoldDB" id="A0A1X6WPP4"/>
<dbReference type="Proteomes" id="UP000195918">
    <property type="component" value="Unassembled WGS sequence"/>
</dbReference>
<accession>A0A1X6WPP4</accession>
<keyword evidence="8" id="KW-1185">Reference proteome</keyword>
<feature type="active site" evidence="4">
    <location>
        <position position="433"/>
    </location>
</feature>
<dbReference type="GO" id="GO:0009236">
    <property type="term" value="P:cobalamin biosynthetic process"/>
    <property type="evidence" value="ECO:0007669"/>
    <property type="project" value="UniProtKB-UniRule"/>
</dbReference>
<evidence type="ECO:0000256" key="3">
    <source>
        <dbReference type="ARBA" id="ARBA00022962"/>
    </source>
</evidence>
<proteinExistence type="inferred from homology"/>
<dbReference type="PROSITE" id="PS51274">
    <property type="entry name" value="GATASE_COBBQ"/>
    <property type="match status" value="1"/>
</dbReference>
<feature type="domain" description="CobB/CobQ-like glutamine amidotransferase" evidence="6">
    <location>
        <begin position="253"/>
        <end position="440"/>
    </location>
</feature>
<comment type="similarity">
    <text evidence="4">Belongs to the CobB/CobQ family. CobQ subfamily.</text>
</comment>
<dbReference type="UniPathway" id="UPA00148"/>
<dbReference type="InterPro" id="IPR027417">
    <property type="entry name" value="P-loop_NTPase"/>
</dbReference>
<dbReference type="PANTHER" id="PTHR21343">
    <property type="entry name" value="DETHIOBIOTIN SYNTHETASE"/>
    <property type="match status" value="1"/>
</dbReference>
<evidence type="ECO:0000256" key="4">
    <source>
        <dbReference type="HAMAP-Rule" id="MF_00028"/>
    </source>
</evidence>
<dbReference type="Pfam" id="PF07685">
    <property type="entry name" value="GATase_3"/>
    <property type="match status" value="1"/>
</dbReference>
<comment type="function">
    <text evidence="4">Catalyzes amidations at positions B, D, E, and G on adenosylcobyrinic A,C-diamide. NH(2) groups are provided by glutamine, and one molecule of ATP is hydrogenolyzed for each amidation.</text>
</comment>
<evidence type="ECO:0000259" key="5">
    <source>
        <dbReference type="Pfam" id="PF01656"/>
    </source>
</evidence>
<dbReference type="InterPro" id="IPR004459">
    <property type="entry name" value="CobQ_synth"/>
</dbReference>
<comment type="pathway">
    <text evidence="1 4">Cofactor biosynthesis; adenosylcobalamin biosynthesis.</text>
</comment>
<dbReference type="CDD" id="cd05389">
    <property type="entry name" value="CobQ_N"/>
    <property type="match status" value="1"/>
</dbReference>
<protein>
    <recommendedName>
        <fullName evidence="4">Cobyric acid synthase</fullName>
    </recommendedName>
</protein>
<evidence type="ECO:0000256" key="2">
    <source>
        <dbReference type="ARBA" id="ARBA00022573"/>
    </source>
</evidence>
<gene>
    <name evidence="4" type="primary">cobQ</name>
    <name evidence="7" type="ORF">FM121_09130</name>
</gene>
<name>A0A1X6WPP4_9ENTE</name>